<evidence type="ECO:0000313" key="2">
    <source>
        <dbReference type="Proteomes" id="UP000229970"/>
    </source>
</evidence>
<dbReference type="SUPFAM" id="SSF55781">
    <property type="entry name" value="GAF domain-like"/>
    <property type="match status" value="1"/>
</dbReference>
<dbReference type="AlphaFoldDB" id="A0A066TLE6"/>
<dbReference type="PANTHER" id="PTHR38765:SF1">
    <property type="entry name" value="DUF484 DOMAIN-CONTAINING PROTEIN"/>
    <property type="match status" value="1"/>
</dbReference>
<accession>A0A066TLE6</accession>
<dbReference type="eggNOG" id="COG3159">
    <property type="taxonomic scope" value="Bacteria"/>
</dbReference>
<dbReference type="Pfam" id="PF04340">
    <property type="entry name" value="DUF484"/>
    <property type="match status" value="1"/>
</dbReference>
<evidence type="ECO:0000313" key="1">
    <source>
        <dbReference type="EMBL" id="PIT47723.1"/>
    </source>
</evidence>
<dbReference type="InterPro" id="IPR007435">
    <property type="entry name" value="DUF484"/>
</dbReference>
<dbReference type="Gene3D" id="3.30.450.40">
    <property type="match status" value="1"/>
</dbReference>
<reference evidence="1 2" key="1">
    <citation type="journal article" date="2017" name="MBio">
        <title>Type VI secretion-mediated competition in the bee gut microbiome.</title>
        <authorList>
            <person name="Steele M.I."/>
            <person name="Kwong W.K."/>
            <person name="Powell J.E."/>
            <person name="Whiteley M."/>
            <person name="Moran N.A."/>
        </authorList>
    </citation>
    <scope>NUCLEOTIDE SEQUENCE [LARGE SCALE GENOMIC DNA]</scope>
    <source>
        <strain evidence="1 2">Ruf1-X</strain>
    </source>
</reference>
<dbReference type="EMBL" id="MEIP01000014">
    <property type="protein sequence ID" value="PIT47723.1"/>
    <property type="molecule type" value="Genomic_DNA"/>
</dbReference>
<comment type="caution">
    <text evidence="1">The sequence shown here is derived from an EMBL/GenBank/DDBJ whole genome shotgun (WGS) entry which is preliminary data.</text>
</comment>
<organism evidence="1 2">
    <name type="scientific">Snodgrassella alvi</name>
    <dbReference type="NCBI Taxonomy" id="1196083"/>
    <lineage>
        <taxon>Bacteria</taxon>
        <taxon>Pseudomonadati</taxon>
        <taxon>Pseudomonadota</taxon>
        <taxon>Betaproteobacteria</taxon>
        <taxon>Neisseriales</taxon>
        <taxon>Neisseriaceae</taxon>
        <taxon>Snodgrassella</taxon>
    </lineage>
</organism>
<dbReference type="InterPro" id="IPR029016">
    <property type="entry name" value="GAF-like_dom_sf"/>
</dbReference>
<sequence>MSIDEAKVRAFLHAQPQWLYDHAAEFNLRPIESKILSFQQGKMQVMQRRTEKMASQLAQMLGNADANHTLMTKFMAFDQRLLSVNTLAQWQRAIRDGLKNEFALTYYALKIVTAVPKNVRVPATLLAEDRIKAIAEKLTAPVCGTLPVAALLELLPEQPRLESFLQLPLLWKDQVLAILIIGHEDEAHFTPDMATEWVTAMAENMAIVLARLLKLVR</sequence>
<gene>
    <name evidence="1" type="ORF">BHC46_05380</name>
</gene>
<proteinExistence type="predicted"/>
<dbReference type="RefSeq" id="WP_051608423.1">
    <property type="nucleotide sequence ID" value="NZ_MEIP01000014.1"/>
</dbReference>
<protein>
    <recommendedName>
        <fullName evidence="3">DUF484 family protein</fullName>
    </recommendedName>
</protein>
<name>A0A066TLE6_9NEIS</name>
<dbReference type="PANTHER" id="PTHR38765">
    <property type="entry name" value="DUF484 DOMAIN-CONTAINING PROTEIN"/>
    <property type="match status" value="1"/>
</dbReference>
<dbReference type="Proteomes" id="UP000229970">
    <property type="component" value="Unassembled WGS sequence"/>
</dbReference>
<evidence type="ECO:0008006" key="3">
    <source>
        <dbReference type="Google" id="ProtNLM"/>
    </source>
</evidence>